<feature type="domain" description="Galactosyltransferase C-terminal" evidence="3">
    <location>
        <begin position="169"/>
        <end position="233"/>
    </location>
</feature>
<dbReference type="InterPro" id="IPR050834">
    <property type="entry name" value="Glycosyltransf_2"/>
</dbReference>
<dbReference type="PANTHER" id="PTHR43685:SF2">
    <property type="entry name" value="GLYCOSYLTRANSFERASE 2-LIKE DOMAIN-CONTAINING PROTEIN"/>
    <property type="match status" value="1"/>
</dbReference>
<dbReference type="SUPFAM" id="SSF53448">
    <property type="entry name" value="Nucleotide-diphospho-sugar transferases"/>
    <property type="match status" value="1"/>
</dbReference>
<name>A0A8J8FJY3_9BACT</name>
<dbReference type="InterPro" id="IPR027791">
    <property type="entry name" value="Galactosyl_T_C"/>
</dbReference>
<evidence type="ECO:0000259" key="3">
    <source>
        <dbReference type="Pfam" id="PF02709"/>
    </source>
</evidence>
<dbReference type="Pfam" id="PF02709">
    <property type="entry name" value="Glyco_transf_7C"/>
    <property type="match status" value="1"/>
</dbReference>
<keyword evidence="5" id="KW-1185">Reference proteome</keyword>
<gene>
    <name evidence="4" type="ORF">GD597_21210</name>
</gene>
<sequence length="273" mass="30596">MHLPFTSSLVIATYNWPEALEACLKSVLQQQQMPDEIVIADDGSGNDTRQLIAKYKEIFTIPVVHVWHPDEGFKLAAIRNKANAKATGDYIIQIDGDLLLHKDFVKDHIAAAKQGCFIGGSRVILNQALSAQLLTKESREISLFQKGVSNHLNGIHSSLMGKVLSRLIPSKDASGIRGCNMGYWKKDFIAVNGYNEAQTGWGLEDTDLVMRFYNCGLKRTYFKLRGIVYHLWHAEKSRDNVTANHLILQKTIQEKAVRCENGVQQYLAANNPN</sequence>
<evidence type="ECO:0000313" key="5">
    <source>
        <dbReference type="Proteomes" id="UP000598971"/>
    </source>
</evidence>
<dbReference type="InterPro" id="IPR001173">
    <property type="entry name" value="Glyco_trans_2-like"/>
</dbReference>
<dbReference type="EMBL" id="WHPF01000023">
    <property type="protein sequence ID" value="NNV57997.1"/>
    <property type="molecule type" value="Genomic_DNA"/>
</dbReference>
<evidence type="ECO:0000313" key="4">
    <source>
        <dbReference type="EMBL" id="NNV57997.1"/>
    </source>
</evidence>
<organism evidence="4 5">
    <name type="scientific">Limnovirga soli</name>
    <dbReference type="NCBI Taxonomy" id="2656915"/>
    <lineage>
        <taxon>Bacteria</taxon>
        <taxon>Pseudomonadati</taxon>
        <taxon>Bacteroidota</taxon>
        <taxon>Chitinophagia</taxon>
        <taxon>Chitinophagales</taxon>
        <taxon>Chitinophagaceae</taxon>
        <taxon>Limnovirga</taxon>
    </lineage>
</organism>
<keyword evidence="1" id="KW-0808">Transferase</keyword>
<dbReference type="Gene3D" id="3.90.550.10">
    <property type="entry name" value="Spore Coat Polysaccharide Biosynthesis Protein SpsA, Chain A"/>
    <property type="match status" value="1"/>
</dbReference>
<proteinExistence type="predicted"/>
<dbReference type="Proteomes" id="UP000598971">
    <property type="component" value="Unassembled WGS sequence"/>
</dbReference>
<protein>
    <submittedName>
        <fullName evidence="4">Glycosyltransferase</fullName>
    </submittedName>
</protein>
<evidence type="ECO:0000256" key="1">
    <source>
        <dbReference type="ARBA" id="ARBA00022679"/>
    </source>
</evidence>
<comment type="caution">
    <text evidence="4">The sequence shown here is derived from an EMBL/GenBank/DDBJ whole genome shotgun (WGS) entry which is preliminary data.</text>
</comment>
<dbReference type="PANTHER" id="PTHR43685">
    <property type="entry name" value="GLYCOSYLTRANSFERASE"/>
    <property type="match status" value="1"/>
</dbReference>
<feature type="domain" description="Glycosyltransferase 2-like" evidence="2">
    <location>
        <begin position="8"/>
        <end position="126"/>
    </location>
</feature>
<dbReference type="AlphaFoldDB" id="A0A8J8FJY3"/>
<dbReference type="GO" id="GO:0016740">
    <property type="term" value="F:transferase activity"/>
    <property type="evidence" value="ECO:0007669"/>
    <property type="project" value="UniProtKB-KW"/>
</dbReference>
<dbReference type="Pfam" id="PF00535">
    <property type="entry name" value="Glycos_transf_2"/>
    <property type="match status" value="1"/>
</dbReference>
<reference evidence="4" key="1">
    <citation type="submission" date="2019-10" db="EMBL/GenBank/DDBJ databases">
        <title>Draft genome sequence of Panacibacter sp. KCS-6.</title>
        <authorList>
            <person name="Yim K.J."/>
        </authorList>
    </citation>
    <scope>NUCLEOTIDE SEQUENCE</scope>
    <source>
        <strain evidence="4">KCS-6</strain>
    </source>
</reference>
<dbReference type="InterPro" id="IPR029044">
    <property type="entry name" value="Nucleotide-diphossugar_trans"/>
</dbReference>
<accession>A0A8J8FJY3</accession>
<dbReference type="CDD" id="cd06420">
    <property type="entry name" value="GT2_Chondriotin_Pol_N"/>
    <property type="match status" value="1"/>
</dbReference>
<evidence type="ECO:0000259" key="2">
    <source>
        <dbReference type="Pfam" id="PF00535"/>
    </source>
</evidence>